<dbReference type="AlphaFoldDB" id="A0A9W8MYQ1"/>
<accession>A0A9W8MYQ1</accession>
<dbReference type="OrthoDB" id="3265526at2759"/>
<keyword evidence="1" id="KW-0472">Membrane</keyword>
<dbReference type="EMBL" id="JANKHO010000190">
    <property type="protein sequence ID" value="KAJ3513585.1"/>
    <property type="molecule type" value="Genomic_DNA"/>
</dbReference>
<reference evidence="3" key="1">
    <citation type="submission" date="2022-07" db="EMBL/GenBank/DDBJ databases">
        <title>Genome Sequence of Agrocybe chaxingu.</title>
        <authorList>
            <person name="Buettner E."/>
        </authorList>
    </citation>
    <scope>NUCLEOTIDE SEQUENCE</scope>
    <source>
        <strain evidence="3">MP-N11</strain>
    </source>
</reference>
<comment type="caution">
    <text evidence="3">The sequence shown here is derived from an EMBL/GenBank/DDBJ whole genome shotgun (WGS) entry which is preliminary data.</text>
</comment>
<evidence type="ECO:0000313" key="3">
    <source>
        <dbReference type="EMBL" id="KAJ3513585.1"/>
    </source>
</evidence>
<dbReference type="PANTHER" id="PTHR40465">
    <property type="entry name" value="CHROMOSOME 1, WHOLE GENOME SHOTGUN SEQUENCE"/>
    <property type="match status" value="1"/>
</dbReference>
<dbReference type="PANTHER" id="PTHR40465:SF1">
    <property type="entry name" value="DUF6534 DOMAIN-CONTAINING PROTEIN"/>
    <property type="match status" value="1"/>
</dbReference>
<feature type="transmembrane region" description="Helical" evidence="1">
    <location>
        <begin position="179"/>
        <end position="201"/>
    </location>
</feature>
<organism evidence="3 4">
    <name type="scientific">Agrocybe chaxingu</name>
    <dbReference type="NCBI Taxonomy" id="84603"/>
    <lineage>
        <taxon>Eukaryota</taxon>
        <taxon>Fungi</taxon>
        <taxon>Dikarya</taxon>
        <taxon>Basidiomycota</taxon>
        <taxon>Agaricomycotina</taxon>
        <taxon>Agaricomycetes</taxon>
        <taxon>Agaricomycetidae</taxon>
        <taxon>Agaricales</taxon>
        <taxon>Agaricineae</taxon>
        <taxon>Strophariaceae</taxon>
        <taxon>Agrocybe</taxon>
    </lineage>
</organism>
<keyword evidence="4" id="KW-1185">Reference proteome</keyword>
<dbReference type="InterPro" id="IPR045339">
    <property type="entry name" value="DUF6534"/>
</dbReference>
<keyword evidence="1" id="KW-0812">Transmembrane</keyword>
<keyword evidence="1" id="KW-1133">Transmembrane helix</keyword>
<sequence length="321" mass="35839">MPPTLLLFGPLLIGVCLNMILYGVSCVQVLYLFILETANTGFNIGLLYEPLVLYYGEQRSFEISPLMLIMDPIVTVMISTPVQLFIAWRIRIISNYIIMPIIIVFFGTCAFIGGIALTVCVSYIRPWARFTEFEGAVITWLAASAAADLLITASLSWSLRQRRTGIKVTDDKIARIIRLTVQTGLVTAIFATVDVVVFLTVKGTTLNFIWDLPLSKLYTNALLSTLNARAGWGNLTGQSMEDNNLLFSRVERRKHGVLTNHTMSGVIEMEVARTQMSEHHLKLGKLENAVEVTTIVERISDHQDEERSEITAYTKSGDTKV</sequence>
<evidence type="ECO:0000313" key="4">
    <source>
        <dbReference type="Proteomes" id="UP001148786"/>
    </source>
</evidence>
<dbReference type="Pfam" id="PF20152">
    <property type="entry name" value="DUF6534"/>
    <property type="match status" value="1"/>
</dbReference>
<gene>
    <name evidence="3" type="ORF">NLJ89_g2866</name>
</gene>
<feature type="transmembrane region" description="Helical" evidence="1">
    <location>
        <begin position="6"/>
        <end position="24"/>
    </location>
</feature>
<name>A0A9W8MYQ1_9AGAR</name>
<feature type="transmembrane region" description="Helical" evidence="1">
    <location>
        <begin position="100"/>
        <end position="124"/>
    </location>
</feature>
<feature type="transmembrane region" description="Helical" evidence="1">
    <location>
        <begin position="68"/>
        <end position="88"/>
    </location>
</feature>
<evidence type="ECO:0000259" key="2">
    <source>
        <dbReference type="Pfam" id="PF20152"/>
    </source>
</evidence>
<feature type="transmembrane region" description="Helical" evidence="1">
    <location>
        <begin position="29"/>
        <end position="48"/>
    </location>
</feature>
<dbReference type="Proteomes" id="UP001148786">
    <property type="component" value="Unassembled WGS sequence"/>
</dbReference>
<feature type="domain" description="DUF6534" evidence="2">
    <location>
        <begin position="144"/>
        <end position="230"/>
    </location>
</feature>
<protein>
    <recommendedName>
        <fullName evidence="2">DUF6534 domain-containing protein</fullName>
    </recommendedName>
</protein>
<proteinExistence type="predicted"/>
<feature type="transmembrane region" description="Helical" evidence="1">
    <location>
        <begin position="136"/>
        <end position="159"/>
    </location>
</feature>
<evidence type="ECO:0000256" key="1">
    <source>
        <dbReference type="SAM" id="Phobius"/>
    </source>
</evidence>